<keyword evidence="7 12" id="KW-0653">Protein transport</keyword>
<dbReference type="NCBIfam" id="NF009438">
    <property type="entry name" value="PRK12797.1"/>
    <property type="match status" value="1"/>
</dbReference>
<dbReference type="GO" id="GO:0009425">
    <property type="term" value="C:bacterial-type flagellum basal body"/>
    <property type="evidence" value="ECO:0007669"/>
    <property type="project" value="UniProtKB-SubCell"/>
</dbReference>
<keyword evidence="13" id="KW-0282">Flagellum</keyword>
<evidence type="ECO:0000313" key="14">
    <source>
        <dbReference type="Proteomes" id="UP000476055"/>
    </source>
</evidence>
<keyword evidence="14" id="KW-1185">Reference proteome</keyword>
<dbReference type="EMBL" id="VUMU01000002">
    <property type="protein sequence ID" value="MST57080.1"/>
    <property type="molecule type" value="Genomic_DNA"/>
</dbReference>
<evidence type="ECO:0000256" key="9">
    <source>
        <dbReference type="ARBA" id="ARBA00023136"/>
    </source>
</evidence>
<feature type="transmembrane region" description="Helical" evidence="12">
    <location>
        <begin position="130"/>
        <end position="148"/>
    </location>
</feature>
<evidence type="ECO:0000256" key="6">
    <source>
        <dbReference type="ARBA" id="ARBA00022795"/>
    </source>
</evidence>
<reference evidence="13 14" key="1">
    <citation type="submission" date="2019-08" db="EMBL/GenBank/DDBJ databases">
        <title>In-depth cultivation of the pig gut microbiome towards novel bacterial diversity and tailored functional studies.</title>
        <authorList>
            <person name="Wylensek D."/>
            <person name="Hitch T.C.A."/>
            <person name="Clavel T."/>
        </authorList>
    </citation>
    <scope>NUCLEOTIDE SEQUENCE [LARGE SCALE GENOMIC DNA]</scope>
    <source>
        <strain evidence="13 14">WCA3-601-WT-6H</strain>
    </source>
</reference>
<dbReference type="PRINTS" id="PR00951">
    <property type="entry name" value="FLGBIOSNFLIP"/>
</dbReference>
<keyword evidence="9 12" id="KW-0472">Membrane</keyword>
<dbReference type="InterPro" id="IPR005838">
    <property type="entry name" value="T3SS_IM_P"/>
</dbReference>
<dbReference type="Proteomes" id="UP000476055">
    <property type="component" value="Unassembled WGS sequence"/>
</dbReference>
<keyword evidence="3 12" id="KW-0813">Transport</keyword>
<dbReference type="PANTHER" id="PTHR30587">
    <property type="entry name" value="FLAGELLAR BIOSYNTHETIC PROTEIN FLIP"/>
    <property type="match status" value="1"/>
</dbReference>
<dbReference type="GO" id="GO:0044781">
    <property type="term" value="P:bacterial-type flagellum organization"/>
    <property type="evidence" value="ECO:0007669"/>
    <property type="project" value="UniProtKB-UniRule"/>
</dbReference>
<keyword evidence="13" id="KW-0969">Cilium</keyword>
<dbReference type="PROSITE" id="PS01061">
    <property type="entry name" value="FLIP_2"/>
    <property type="match status" value="1"/>
</dbReference>
<feature type="transmembrane region" description="Helical" evidence="12">
    <location>
        <begin position="91"/>
        <end position="118"/>
    </location>
</feature>
<dbReference type="NCBIfam" id="TIGR01103">
    <property type="entry name" value="fliP"/>
    <property type="match status" value="1"/>
</dbReference>
<dbReference type="Pfam" id="PF00813">
    <property type="entry name" value="FliP"/>
    <property type="match status" value="1"/>
</dbReference>
<name>A0A6L5YGC1_9FIRM</name>
<feature type="transmembrane region" description="Helical" evidence="12">
    <location>
        <begin position="268"/>
        <end position="287"/>
    </location>
</feature>
<comment type="subcellular location">
    <subcellularLocation>
        <location evidence="12">Cell membrane</location>
        <topology evidence="12">Multi-pass membrane protein</topology>
    </subcellularLocation>
    <subcellularLocation>
        <location evidence="12">Bacterial flagellum basal body</location>
    </subcellularLocation>
</comment>
<proteinExistence type="inferred from homology"/>
<evidence type="ECO:0000256" key="10">
    <source>
        <dbReference type="ARBA" id="ARBA00023143"/>
    </source>
</evidence>
<dbReference type="PANTHER" id="PTHR30587:SF0">
    <property type="entry name" value="FLAGELLAR BIOSYNTHETIC PROTEIN FLIP"/>
    <property type="match status" value="1"/>
</dbReference>
<gene>
    <name evidence="12 13" type="primary">fliP</name>
    <name evidence="13" type="ORF">FYJ59_02260</name>
</gene>
<dbReference type="InterPro" id="IPR005837">
    <property type="entry name" value="FliP"/>
</dbReference>
<sequence>MKNKIINWSNKFKIATYMVCLLVTVGILCICVPIKAQASERHLTGDTEVSTVINPAGTATTHEEVGSLNTANTVSITYNNGNGQINGALRILITLTLIALAPTIIIMMTSFTRIIIVLHFTRSALNTQTAPPNQILIGLALILTFFIMEPTITRINEEAIQPFEAGTIDQSEALEKGMAPLREFMYPQTQVKDVELFMDIAGLEWDGTLEDIPNSVLVPSFMISELRTAFWIGFMIYIPFIVIDMVVASTLMSMGMMMLPPTTISMPFKILLFVLADGWALIIGQLVQTFY</sequence>
<evidence type="ECO:0000256" key="3">
    <source>
        <dbReference type="ARBA" id="ARBA00022448"/>
    </source>
</evidence>
<keyword evidence="10" id="KW-0975">Bacterial flagellum</keyword>
<evidence type="ECO:0000256" key="2">
    <source>
        <dbReference type="ARBA" id="ARBA00021714"/>
    </source>
</evidence>
<comment type="function">
    <text evidence="12">Plays a role in the flagellum-specific transport system.</text>
</comment>
<evidence type="ECO:0000256" key="12">
    <source>
        <dbReference type="RuleBase" id="RU362069"/>
    </source>
</evidence>
<evidence type="ECO:0000256" key="11">
    <source>
        <dbReference type="ARBA" id="ARBA00023225"/>
    </source>
</evidence>
<comment type="caution">
    <text evidence="13">The sequence shown here is derived from an EMBL/GenBank/DDBJ whole genome shotgun (WGS) entry which is preliminary data.</text>
</comment>
<evidence type="ECO:0000256" key="1">
    <source>
        <dbReference type="ARBA" id="ARBA00006257"/>
    </source>
</evidence>
<accession>A0A6L5YGC1</accession>
<dbReference type="GO" id="GO:0009306">
    <property type="term" value="P:protein secretion"/>
    <property type="evidence" value="ECO:0007669"/>
    <property type="project" value="UniProtKB-UniRule"/>
</dbReference>
<evidence type="ECO:0000256" key="4">
    <source>
        <dbReference type="ARBA" id="ARBA00022475"/>
    </source>
</evidence>
<evidence type="ECO:0000256" key="8">
    <source>
        <dbReference type="ARBA" id="ARBA00022989"/>
    </source>
</evidence>
<protein>
    <recommendedName>
        <fullName evidence="2 12">Flagellar biosynthetic protein FliP</fullName>
    </recommendedName>
</protein>
<keyword evidence="13" id="KW-0966">Cell projection</keyword>
<keyword evidence="4 12" id="KW-1003">Cell membrane</keyword>
<keyword evidence="6 12" id="KW-1005">Bacterial flagellum biogenesis</keyword>
<comment type="similarity">
    <text evidence="1 12">Belongs to the FliP/MopC/SpaP family.</text>
</comment>
<feature type="transmembrane region" description="Helical" evidence="12">
    <location>
        <begin position="228"/>
        <end position="247"/>
    </location>
</feature>
<dbReference type="PRINTS" id="PR01302">
    <property type="entry name" value="TYPE3IMPPROT"/>
</dbReference>
<keyword evidence="5 12" id="KW-0812">Transmembrane</keyword>
<organism evidence="13 14">
    <name type="scientific">Waltera intestinalis</name>
    <dbReference type="NCBI Taxonomy" id="2606635"/>
    <lineage>
        <taxon>Bacteria</taxon>
        <taxon>Bacillati</taxon>
        <taxon>Bacillota</taxon>
        <taxon>Clostridia</taxon>
        <taxon>Lachnospirales</taxon>
        <taxon>Lachnospiraceae</taxon>
        <taxon>Waltera</taxon>
    </lineage>
</organism>
<dbReference type="GO" id="GO:0005886">
    <property type="term" value="C:plasma membrane"/>
    <property type="evidence" value="ECO:0007669"/>
    <property type="project" value="UniProtKB-SubCell"/>
</dbReference>
<keyword evidence="8 12" id="KW-1133">Transmembrane helix</keyword>
<evidence type="ECO:0000256" key="5">
    <source>
        <dbReference type="ARBA" id="ARBA00022692"/>
    </source>
</evidence>
<dbReference type="AlphaFoldDB" id="A0A6L5YGC1"/>
<evidence type="ECO:0000313" key="13">
    <source>
        <dbReference type="EMBL" id="MST57080.1"/>
    </source>
</evidence>
<dbReference type="RefSeq" id="WP_118550922.1">
    <property type="nucleotide sequence ID" value="NZ_DAWCRI010000173.1"/>
</dbReference>
<evidence type="ECO:0000256" key="7">
    <source>
        <dbReference type="ARBA" id="ARBA00022927"/>
    </source>
</evidence>
<keyword evidence="11 12" id="KW-1006">Bacterial flagellum protein export</keyword>